<comment type="pathway">
    <text evidence="2 10">Pyrimidine metabolism; UMP biosynthesis via salvage pathway; uracil from uridine (phosphorylase route): step 1/1.</text>
</comment>
<accession>A0A150J9J4</accession>
<evidence type="ECO:0000256" key="3">
    <source>
        <dbReference type="ARBA" id="ARBA00010456"/>
    </source>
</evidence>
<dbReference type="PATRIC" id="fig|1706433.3.peg.1360"/>
<dbReference type="UniPathway" id="UPA00574">
    <property type="reaction ID" value="UER00633"/>
</dbReference>
<dbReference type="InterPro" id="IPR018016">
    <property type="entry name" value="Nucleoside_phosphorylase_CS"/>
</dbReference>
<organism evidence="13">
    <name type="scientific">Candidatus Methanofastidiosum methylothiophilum</name>
    <dbReference type="NCBI Taxonomy" id="1705564"/>
    <lineage>
        <taxon>Archaea</taxon>
        <taxon>Methanobacteriati</taxon>
        <taxon>Methanobacteriota</taxon>
        <taxon>Stenosarchaea group</taxon>
        <taxon>Candidatus Methanofastidiosia</taxon>
        <taxon>Candidatus Methanofastidiosales</taxon>
        <taxon>Candidatus Methanofastidiosaceae</taxon>
        <taxon>Candidatus Methanofastidiosum</taxon>
    </lineage>
</organism>
<evidence type="ECO:0000256" key="6">
    <source>
        <dbReference type="ARBA" id="ARBA00022490"/>
    </source>
</evidence>
<evidence type="ECO:0000256" key="1">
    <source>
        <dbReference type="ARBA" id="ARBA00004496"/>
    </source>
</evidence>
<dbReference type="EMBL" id="LNJE01000022">
    <property type="protein sequence ID" value="KYC56270.1"/>
    <property type="molecule type" value="Genomic_DNA"/>
</dbReference>
<comment type="catalytic activity">
    <reaction evidence="9 10">
        <text>uridine + phosphate = alpha-D-ribose 1-phosphate + uracil</text>
        <dbReference type="Rhea" id="RHEA:24388"/>
        <dbReference type="ChEBI" id="CHEBI:16704"/>
        <dbReference type="ChEBI" id="CHEBI:17568"/>
        <dbReference type="ChEBI" id="CHEBI:43474"/>
        <dbReference type="ChEBI" id="CHEBI:57720"/>
        <dbReference type="EC" id="2.4.2.3"/>
    </reaction>
</comment>
<dbReference type="Proteomes" id="UP000092420">
    <property type="component" value="Unassembled WGS sequence"/>
</dbReference>
<dbReference type="GO" id="GO:0005829">
    <property type="term" value="C:cytosol"/>
    <property type="evidence" value="ECO:0007669"/>
    <property type="project" value="TreeGrafter"/>
</dbReference>
<evidence type="ECO:0000313" key="12">
    <source>
        <dbReference type="EMBL" id="KYC53907.1"/>
    </source>
</evidence>
<evidence type="ECO:0000313" key="14">
    <source>
        <dbReference type="Proteomes" id="UP000092420"/>
    </source>
</evidence>
<evidence type="ECO:0000256" key="10">
    <source>
        <dbReference type="RuleBase" id="RU361131"/>
    </source>
</evidence>
<keyword evidence="8 10" id="KW-0808">Transferase</keyword>
<protein>
    <recommendedName>
        <fullName evidence="5 10">Uridine phosphorylase</fullName>
        <ecNumber evidence="4 10">2.4.2.3</ecNumber>
    </recommendedName>
</protein>
<comment type="caution">
    <text evidence="13">The sequence shown here is derived from an EMBL/GenBank/DDBJ whole genome shotgun (WGS) entry which is preliminary data.</text>
</comment>
<dbReference type="Gene3D" id="3.40.50.1580">
    <property type="entry name" value="Nucleoside phosphorylase domain"/>
    <property type="match status" value="1"/>
</dbReference>
<keyword evidence="7 10" id="KW-0328">Glycosyltransferase</keyword>
<dbReference type="GO" id="GO:0009166">
    <property type="term" value="P:nucleotide catabolic process"/>
    <property type="evidence" value="ECO:0007669"/>
    <property type="project" value="InterPro"/>
</dbReference>
<dbReference type="EC" id="2.4.2.3" evidence="4 10"/>
<dbReference type="GO" id="GO:0009164">
    <property type="term" value="P:nucleoside catabolic process"/>
    <property type="evidence" value="ECO:0007669"/>
    <property type="project" value="UniProtKB-ARBA"/>
</dbReference>
<dbReference type="SUPFAM" id="SSF53167">
    <property type="entry name" value="Purine and uridine phosphorylases"/>
    <property type="match status" value="1"/>
</dbReference>
<reference evidence="13 14" key="1">
    <citation type="journal article" date="2016" name="ISME J.">
        <title>Chasing the elusive Euryarchaeota class WSA2: genomes reveal a uniquely fastidious methyl-reducing methanogen.</title>
        <authorList>
            <person name="Nobu M.K."/>
            <person name="Narihiro T."/>
            <person name="Kuroda K."/>
            <person name="Mei R."/>
            <person name="Liu W.T."/>
        </authorList>
    </citation>
    <scope>NUCLEOTIDE SEQUENCE [LARGE SCALE GENOMIC DNA]</scope>
    <source>
        <strain evidence="12">ADurb1013_Bin02101</strain>
        <strain evidence="13">ADurb1213_Bin02801</strain>
    </source>
</reference>
<evidence type="ECO:0000256" key="8">
    <source>
        <dbReference type="ARBA" id="ARBA00022679"/>
    </source>
</evidence>
<dbReference type="GO" id="GO:0004850">
    <property type="term" value="F:uridine phosphorylase activity"/>
    <property type="evidence" value="ECO:0007669"/>
    <property type="project" value="UniProtKB-EC"/>
</dbReference>
<dbReference type="PANTHER" id="PTHR43691:SF13">
    <property type="entry name" value="URIDINE PHOSPHORYLASE"/>
    <property type="match status" value="1"/>
</dbReference>
<evidence type="ECO:0000313" key="13">
    <source>
        <dbReference type="EMBL" id="KYC56270.1"/>
    </source>
</evidence>
<dbReference type="InterPro" id="IPR035994">
    <property type="entry name" value="Nucleoside_phosphorylase_sf"/>
</dbReference>
<dbReference type="PATRIC" id="fig|1706435.3.peg.1445"/>
<dbReference type="AlphaFoldDB" id="A0A150JGC4"/>
<sequence>MELQYHIKCKEGDVFPYVIVPGDPDRVHLIGSFMEDVKKIASNREYTTISGYYRGVGISVTSTGIGAPSTSIAIEELARIGAKTLIRVGSTGALNENIKCGDLVINTASVRYDGATKDYVNPFYPAVASYDVTLALIEACEKLQYKYHVGIGASKDTFYGGQERPSFKNYHQSFMDNLIDDLENANVLNLEMEASTVFTLSSLFGLRSGAILAVFGNRKTQEFKVKGEEEAIKATLESVKILSDWDKIKEITNKKYLYPSLL</sequence>
<accession>A0A150JF39</accession>
<dbReference type="CDD" id="cd17767">
    <property type="entry name" value="UP_EcUdp-like"/>
    <property type="match status" value="1"/>
</dbReference>
<dbReference type="InterPro" id="IPR010058">
    <property type="entry name" value="Uridine_phosphorylase"/>
</dbReference>
<evidence type="ECO:0000259" key="11">
    <source>
        <dbReference type="Pfam" id="PF01048"/>
    </source>
</evidence>
<dbReference type="GO" id="GO:0044206">
    <property type="term" value="P:UMP salvage"/>
    <property type="evidence" value="ECO:0007669"/>
    <property type="project" value="UniProtKB-UniPathway"/>
</dbReference>
<evidence type="ECO:0000256" key="2">
    <source>
        <dbReference type="ARBA" id="ARBA00004825"/>
    </source>
</evidence>
<dbReference type="PANTHER" id="PTHR43691">
    <property type="entry name" value="URIDINE PHOSPHORYLASE"/>
    <property type="match status" value="1"/>
</dbReference>
<evidence type="ECO:0000256" key="5">
    <source>
        <dbReference type="ARBA" id="ARBA00021980"/>
    </source>
</evidence>
<accession>A0A150JGC4</accession>
<evidence type="ECO:0000256" key="7">
    <source>
        <dbReference type="ARBA" id="ARBA00022676"/>
    </source>
</evidence>
<evidence type="ECO:0000256" key="4">
    <source>
        <dbReference type="ARBA" id="ARBA00011888"/>
    </source>
</evidence>
<feature type="domain" description="Nucleoside phosphorylase" evidence="11">
    <location>
        <begin position="17"/>
        <end position="220"/>
    </location>
</feature>
<proteinExistence type="inferred from homology"/>
<dbReference type="Pfam" id="PF01048">
    <property type="entry name" value="PNP_UDP_1"/>
    <property type="match status" value="1"/>
</dbReference>
<name>A0A150JGC4_9EURY</name>
<dbReference type="NCBIfam" id="TIGR01718">
    <property type="entry name" value="Uridine-psphlse"/>
    <property type="match status" value="1"/>
</dbReference>
<dbReference type="PROSITE" id="PS01232">
    <property type="entry name" value="PNP_UDP_1"/>
    <property type="match status" value="1"/>
</dbReference>
<dbReference type="EMBL" id="LNJB01000021">
    <property type="protein sequence ID" value="KYC53907.1"/>
    <property type="molecule type" value="Genomic_DNA"/>
</dbReference>
<keyword evidence="6" id="KW-0963">Cytoplasm</keyword>
<comment type="subcellular location">
    <subcellularLocation>
        <location evidence="1">Cytoplasm</location>
    </subcellularLocation>
</comment>
<gene>
    <name evidence="12" type="ORF">AN188_01348</name>
    <name evidence="13" type="ORF">APG09_01438</name>
</gene>
<comment type="similarity">
    <text evidence="3 10">Belongs to the PNP/UDP phosphorylase family.</text>
</comment>
<dbReference type="InterPro" id="IPR000845">
    <property type="entry name" value="Nucleoside_phosphorylase_d"/>
</dbReference>
<evidence type="ECO:0000256" key="9">
    <source>
        <dbReference type="ARBA" id="ARBA00048447"/>
    </source>
</evidence>